<evidence type="ECO:0000256" key="1">
    <source>
        <dbReference type="SAM" id="Phobius"/>
    </source>
</evidence>
<dbReference type="Proteomes" id="UP000028984">
    <property type="component" value="Unassembled WGS sequence"/>
</dbReference>
<sequence>MFGGWFLTAAPFALLLFTIVVWRFALHGIRASGLLAGVFVSWLLAFIVDARITGPDIRYEIDFAFMLMTSFLVLLYAVDGVVNRQDAAMAGSVTDSRGDSVRMEAAHWRLVTQRLTFGWLCAGLVAALVFLFFKQFASGMNMPVANWWDTASWFLFM</sequence>
<feature type="transmembrane region" description="Helical" evidence="1">
    <location>
        <begin position="116"/>
        <end position="133"/>
    </location>
</feature>
<proteinExistence type="predicted"/>
<name>A0A087CV61_9BIFI</name>
<feature type="transmembrane region" description="Helical" evidence="1">
    <location>
        <begin position="5"/>
        <end position="25"/>
    </location>
</feature>
<keyword evidence="1" id="KW-0812">Transmembrane</keyword>
<feature type="transmembrane region" description="Helical" evidence="1">
    <location>
        <begin position="31"/>
        <end position="49"/>
    </location>
</feature>
<accession>A0A087CV61</accession>
<dbReference type="eggNOG" id="COG1807">
    <property type="taxonomic scope" value="Bacteria"/>
</dbReference>
<feature type="transmembrane region" description="Helical" evidence="1">
    <location>
        <begin position="61"/>
        <end position="78"/>
    </location>
</feature>
<dbReference type="STRING" id="1437610.BREU_0185"/>
<organism evidence="2 3">
    <name type="scientific">Bifidobacterium reuteri DSM 23975</name>
    <dbReference type="NCBI Taxonomy" id="1437610"/>
    <lineage>
        <taxon>Bacteria</taxon>
        <taxon>Bacillati</taxon>
        <taxon>Actinomycetota</taxon>
        <taxon>Actinomycetes</taxon>
        <taxon>Bifidobacteriales</taxon>
        <taxon>Bifidobacteriaceae</taxon>
        <taxon>Bifidobacterium</taxon>
    </lineage>
</organism>
<dbReference type="AlphaFoldDB" id="A0A087CV61"/>
<evidence type="ECO:0000313" key="3">
    <source>
        <dbReference type="Proteomes" id="UP000028984"/>
    </source>
</evidence>
<dbReference type="EMBL" id="JGZK01000003">
    <property type="protein sequence ID" value="KFI87161.1"/>
    <property type="molecule type" value="Genomic_DNA"/>
</dbReference>
<gene>
    <name evidence="2" type="ORF">BREU_0185</name>
</gene>
<comment type="caution">
    <text evidence="2">The sequence shown here is derived from an EMBL/GenBank/DDBJ whole genome shotgun (WGS) entry which is preliminary data.</text>
</comment>
<keyword evidence="3" id="KW-1185">Reference proteome</keyword>
<keyword evidence="1" id="KW-1133">Transmembrane helix</keyword>
<evidence type="ECO:0000313" key="2">
    <source>
        <dbReference type="EMBL" id="KFI87161.1"/>
    </source>
</evidence>
<protein>
    <submittedName>
        <fullName evidence="2">Uncharacterized protein</fullName>
    </submittedName>
</protein>
<reference evidence="2 3" key="1">
    <citation type="submission" date="2014-03" db="EMBL/GenBank/DDBJ databases">
        <title>Genomics of Bifidobacteria.</title>
        <authorList>
            <person name="Ventura M."/>
            <person name="Milani C."/>
            <person name="Lugli G.A."/>
        </authorList>
    </citation>
    <scope>NUCLEOTIDE SEQUENCE [LARGE SCALE GENOMIC DNA]</scope>
    <source>
        <strain evidence="2 3">DSM 23975</strain>
    </source>
</reference>
<keyword evidence="1" id="KW-0472">Membrane</keyword>